<proteinExistence type="predicted"/>
<dbReference type="EMBL" id="JBHUPE010000004">
    <property type="protein sequence ID" value="MFD2904396.1"/>
    <property type="molecule type" value="Genomic_DNA"/>
</dbReference>
<organism evidence="1 2">
    <name type="scientific">Sphingobacterium anhuiense</name>
    <dbReference type="NCBI Taxonomy" id="493780"/>
    <lineage>
        <taxon>Bacteria</taxon>
        <taxon>Pseudomonadati</taxon>
        <taxon>Bacteroidota</taxon>
        <taxon>Sphingobacteriia</taxon>
        <taxon>Sphingobacteriales</taxon>
        <taxon>Sphingobacteriaceae</taxon>
        <taxon>Sphingobacterium</taxon>
    </lineage>
</organism>
<evidence type="ECO:0008006" key="3">
    <source>
        <dbReference type="Google" id="ProtNLM"/>
    </source>
</evidence>
<protein>
    <recommendedName>
        <fullName evidence="3">YD repeat-containing protein</fullName>
    </recommendedName>
</protein>
<gene>
    <name evidence="1" type="ORF">ACFS6I_10705</name>
</gene>
<dbReference type="Proteomes" id="UP001597509">
    <property type="component" value="Unassembled WGS sequence"/>
</dbReference>
<sequence length="1156" mass="129598">MLPRVVNASPEATSLGKYGFWPVSYYTGVPDISIPIYNITIGDFSLPITVRYHASGVKVDDISSWVGVNWSLSAGGMIGRTVIGRPDDEGAGGYAHQVKTGLRFKETFNLRVPEDYHILKESSAYSDALRETESDIHYYNFAGFSGRFLMDSTFNIRTIPVSNLKFIYSPFSVLKQENIPPLATGVPDEAYVIADDKGNIYKFTNLEVTRAGIGIADSPEGGRDFTSGYYLSQIILANRVDTINFEYGLKKEIYVLAPVHSYKEIPNEPLLPLLSNTSYSALLGAKVVLYNGKEGGSYAPRKHYTNGQTVLKKISWRNGQVMFYSNTIREDMDLNTGHMLDSVKVYDVDGKLITNYGFNYSYIGKRYYLSSLIESGNANNIKPYYFEYDKAGQLPYRNFTTNYLYYCPQDHWGYFNGASASKNLLPPNTNFTEMSVGKLVGNREPNPDYAAFGTLSKITFPTRGYTEFKYEGNRYDPSTVANESGPNQPIVDVVKNVTGSKTVPFSRSISFTVPFDQFNGRLKLRIYNYSKPPGKGNFHLPYVRIKRGSTNVYYNDAFDTFPTTAPSPNPDGSHSYEFNISNVQLFQGDYTLIVSDTCLTTVSCMDAPDPRVAYMEATLTYNGYGDPPDPGNTPPPFGGGLRVKEIANYSSDGKLADKKNYQYNPGHLIAYPSDYTRYYQLFVNDLVSQYSGIAKGEAVADITETSSTPQTILGLTQGSTVGYTKVKEQQVNEFGEGLGYVNYHYSFFRDTLSPLIFDVALQGKYRVLGATVPPNSVDYKRGLLLSKSIYKRQIGGQYVQIDSLLNSYDFFGENYGSLYYKQKNLRVNKLRIGEWQNIKIVQGYIWPAIEWMDTFTDFSYAYYDVVSDWIPLMSSEEIKYDQNGANPVKTVTNYQYNTKNLLPSQVTTVNSGGDKTVTRITYPVDYIITGTSNNDIARGINNLKQQYITAAPVEYTVSKENSNGSNKRTLSSTLYTYKPAIARPSAVFATNSINPITNFAPVSILSGASVMDSRYENKSLFQQYDQYGNIIELKEKAGVTVCYIWGYKGQYPIAEIKNATYSDVLTKLGGQTVLNQLNSSSVTEAFIAQKMEALRTALPAAHITSYTYQPLIGMRSKTDPRGVTEYYEYDGMQRLKAVLDQFKNVISALDYHYRPN</sequence>
<dbReference type="RefSeq" id="WP_380920340.1">
    <property type="nucleotide sequence ID" value="NZ_JBHUPE010000004.1"/>
</dbReference>
<evidence type="ECO:0000313" key="1">
    <source>
        <dbReference type="EMBL" id="MFD2904396.1"/>
    </source>
</evidence>
<keyword evidence="2" id="KW-1185">Reference proteome</keyword>
<name>A0ABW5YVJ1_9SPHI</name>
<reference evidence="2" key="1">
    <citation type="journal article" date="2019" name="Int. J. Syst. Evol. Microbiol.">
        <title>The Global Catalogue of Microorganisms (GCM) 10K type strain sequencing project: providing services to taxonomists for standard genome sequencing and annotation.</title>
        <authorList>
            <consortium name="The Broad Institute Genomics Platform"/>
            <consortium name="The Broad Institute Genome Sequencing Center for Infectious Disease"/>
            <person name="Wu L."/>
            <person name="Ma J."/>
        </authorList>
    </citation>
    <scope>NUCLEOTIDE SEQUENCE [LARGE SCALE GENOMIC DNA]</scope>
    <source>
        <strain evidence="2">KCTC 22209</strain>
    </source>
</reference>
<dbReference type="Gene3D" id="2.180.10.10">
    <property type="entry name" value="RHS repeat-associated core"/>
    <property type="match status" value="1"/>
</dbReference>
<evidence type="ECO:0000313" key="2">
    <source>
        <dbReference type="Proteomes" id="UP001597509"/>
    </source>
</evidence>
<comment type="caution">
    <text evidence="1">The sequence shown here is derived from an EMBL/GenBank/DDBJ whole genome shotgun (WGS) entry which is preliminary data.</text>
</comment>
<accession>A0ABW5YVJ1</accession>